<comment type="catalytic activity">
    <reaction evidence="10">
        <text>[protein]-C-terminal S-[(2E,6E)-farnesyl]-L-cysteine + S-adenosyl-L-methionine = [protein]-C-terminal S-[(2E,6E)-farnesyl]-L-cysteine methyl ester + S-adenosyl-L-homocysteine</text>
        <dbReference type="Rhea" id="RHEA:21672"/>
        <dbReference type="Rhea" id="RHEA-COMP:12125"/>
        <dbReference type="Rhea" id="RHEA-COMP:12126"/>
        <dbReference type="ChEBI" id="CHEBI:57856"/>
        <dbReference type="ChEBI" id="CHEBI:59789"/>
        <dbReference type="ChEBI" id="CHEBI:90510"/>
        <dbReference type="ChEBI" id="CHEBI:90511"/>
        <dbReference type="EC" id="2.1.1.100"/>
    </reaction>
</comment>
<dbReference type="Proteomes" id="UP000245942">
    <property type="component" value="Unassembled WGS sequence"/>
</dbReference>
<evidence type="ECO:0000256" key="3">
    <source>
        <dbReference type="ARBA" id="ARBA00012151"/>
    </source>
</evidence>
<proteinExistence type="inferred from homology"/>
<dbReference type="AlphaFoldDB" id="A0A316U8A5"/>
<evidence type="ECO:0000256" key="1">
    <source>
        <dbReference type="ARBA" id="ARBA00004141"/>
    </source>
</evidence>
<evidence type="ECO:0000256" key="5">
    <source>
        <dbReference type="ARBA" id="ARBA00022679"/>
    </source>
</evidence>
<dbReference type="PANTHER" id="PTHR12714">
    <property type="entry name" value="PROTEIN-S ISOPRENYLCYSTEINE O-METHYLTRANSFERASE"/>
    <property type="match status" value="1"/>
</dbReference>
<reference evidence="11 12" key="1">
    <citation type="journal article" date="2018" name="Mol. Biol. Evol.">
        <title>Broad Genomic Sampling Reveals a Smut Pathogenic Ancestry of the Fungal Clade Ustilaginomycotina.</title>
        <authorList>
            <person name="Kijpornyongpan T."/>
            <person name="Mondo S.J."/>
            <person name="Barry K."/>
            <person name="Sandor L."/>
            <person name="Lee J."/>
            <person name="Lipzen A."/>
            <person name="Pangilinan J."/>
            <person name="LaButti K."/>
            <person name="Hainaut M."/>
            <person name="Henrissat B."/>
            <person name="Grigoriev I.V."/>
            <person name="Spatafora J.W."/>
            <person name="Aime M.C."/>
        </authorList>
    </citation>
    <scope>NUCLEOTIDE SEQUENCE [LARGE SCALE GENOMIC DNA]</scope>
    <source>
        <strain evidence="11 12">MCA 4718</strain>
    </source>
</reference>
<keyword evidence="6 10" id="KW-0949">S-adenosyl-L-methionine</keyword>
<keyword evidence="5" id="KW-0808">Transferase</keyword>
<evidence type="ECO:0000313" key="12">
    <source>
        <dbReference type="Proteomes" id="UP000245942"/>
    </source>
</evidence>
<organism evidence="11 12">
    <name type="scientific">Pseudomicrostroma glucosiphilum</name>
    <dbReference type="NCBI Taxonomy" id="1684307"/>
    <lineage>
        <taxon>Eukaryota</taxon>
        <taxon>Fungi</taxon>
        <taxon>Dikarya</taxon>
        <taxon>Basidiomycota</taxon>
        <taxon>Ustilaginomycotina</taxon>
        <taxon>Exobasidiomycetes</taxon>
        <taxon>Microstromatales</taxon>
        <taxon>Microstromatales incertae sedis</taxon>
        <taxon>Pseudomicrostroma</taxon>
    </lineage>
</organism>
<dbReference type="OrthoDB" id="422086at2759"/>
<dbReference type="EMBL" id="KZ819325">
    <property type="protein sequence ID" value="PWN21392.1"/>
    <property type="molecule type" value="Genomic_DNA"/>
</dbReference>
<evidence type="ECO:0000256" key="8">
    <source>
        <dbReference type="ARBA" id="ARBA00022989"/>
    </source>
</evidence>
<evidence type="ECO:0000256" key="6">
    <source>
        <dbReference type="ARBA" id="ARBA00022691"/>
    </source>
</evidence>
<keyword evidence="12" id="KW-1185">Reference proteome</keyword>
<keyword evidence="8 10" id="KW-1133">Transmembrane helix</keyword>
<dbReference type="InterPro" id="IPR007269">
    <property type="entry name" value="ICMT_MeTrfase"/>
</dbReference>
<dbReference type="Gene3D" id="1.20.120.1630">
    <property type="match status" value="1"/>
</dbReference>
<protein>
    <recommendedName>
        <fullName evidence="3 10">Protein-S-isoprenylcysteine O-methyltransferase</fullName>
        <ecNumber evidence="3 10">2.1.1.100</ecNumber>
    </recommendedName>
</protein>
<dbReference type="InterPro" id="IPR025770">
    <property type="entry name" value="PPMT_MeTrfase"/>
</dbReference>
<feature type="transmembrane region" description="Helical" evidence="10">
    <location>
        <begin position="72"/>
        <end position="90"/>
    </location>
</feature>
<dbReference type="GO" id="GO:0005789">
    <property type="term" value="C:endoplasmic reticulum membrane"/>
    <property type="evidence" value="ECO:0007669"/>
    <property type="project" value="UniProtKB-SubCell"/>
</dbReference>
<feature type="transmembrane region" description="Helical" evidence="10">
    <location>
        <begin position="157"/>
        <end position="185"/>
    </location>
</feature>
<evidence type="ECO:0000256" key="2">
    <source>
        <dbReference type="ARBA" id="ARBA00009140"/>
    </source>
</evidence>
<dbReference type="RefSeq" id="XP_025348552.1">
    <property type="nucleotide sequence ID" value="XM_025490274.1"/>
</dbReference>
<dbReference type="STRING" id="1684307.A0A316U8A5"/>
<comment type="caution">
    <text evidence="10">Lacks conserved residue(s) required for the propagation of feature annotation.</text>
</comment>
<name>A0A316U8A5_9BASI</name>
<dbReference type="PANTHER" id="PTHR12714:SF9">
    <property type="entry name" value="PROTEIN-S-ISOPRENYLCYSTEINE O-METHYLTRANSFERASE"/>
    <property type="match status" value="1"/>
</dbReference>
<sequence>MLSPANLTRYLSGRASATSEAIAVTGRIFAPQLGLYLAFWGSFHLLEFLVTARWNPSRLMKDSFLLLNGWNYHAAHLLGILEFILESLLFPSHKSPLTFLNYLGLCTVLLGQYLRSTAMIHASSNFSHIVASNKRPDHMLVKTGLYSLVRHPSYTGFFVWAVGTQLLLANPISTVVFIGVLWRFFQQRIQNEEKHLISFFGEEYKEYKRQVPSGIPFV</sequence>
<keyword evidence="4 10" id="KW-0489">Methyltransferase</keyword>
<comment type="subcellular location">
    <subcellularLocation>
        <location evidence="10">Endoplasmic reticulum membrane</location>
        <topology evidence="10">Multi-pass membrane protein</topology>
    </subcellularLocation>
    <subcellularLocation>
        <location evidence="1">Membrane</location>
        <topology evidence="1">Multi-pass membrane protein</topology>
    </subcellularLocation>
</comment>
<dbReference type="GeneID" id="37012008"/>
<evidence type="ECO:0000256" key="7">
    <source>
        <dbReference type="ARBA" id="ARBA00022692"/>
    </source>
</evidence>
<feature type="transmembrane region" description="Helical" evidence="10">
    <location>
        <begin position="33"/>
        <end position="52"/>
    </location>
</feature>
<comment type="similarity">
    <text evidence="2 10">Belongs to the class VI-like SAM-binding methyltransferase superfamily. Isoprenylcysteine carboxyl methyltransferase family.</text>
</comment>
<evidence type="ECO:0000313" key="11">
    <source>
        <dbReference type="EMBL" id="PWN21392.1"/>
    </source>
</evidence>
<evidence type="ECO:0000256" key="4">
    <source>
        <dbReference type="ARBA" id="ARBA00022603"/>
    </source>
</evidence>
<dbReference type="PROSITE" id="PS51564">
    <property type="entry name" value="SAM_ICMT"/>
    <property type="match status" value="1"/>
</dbReference>
<dbReference type="Pfam" id="PF04140">
    <property type="entry name" value="ICMT"/>
    <property type="match status" value="1"/>
</dbReference>
<evidence type="ECO:0000256" key="9">
    <source>
        <dbReference type="ARBA" id="ARBA00023136"/>
    </source>
</evidence>
<evidence type="ECO:0000256" key="10">
    <source>
        <dbReference type="RuleBase" id="RU362022"/>
    </source>
</evidence>
<gene>
    <name evidence="11" type="ORF">BCV69DRAFT_248054</name>
</gene>
<dbReference type="EC" id="2.1.1.100" evidence="3 10"/>
<keyword evidence="7 10" id="KW-0812">Transmembrane</keyword>
<dbReference type="GO" id="GO:0004671">
    <property type="term" value="F:protein C-terminal S-isoprenylcysteine carboxyl O-methyltransferase activity"/>
    <property type="evidence" value="ECO:0007669"/>
    <property type="project" value="UniProtKB-EC"/>
</dbReference>
<accession>A0A316U8A5</accession>
<dbReference type="GO" id="GO:0032259">
    <property type="term" value="P:methylation"/>
    <property type="evidence" value="ECO:0007669"/>
    <property type="project" value="UniProtKB-KW"/>
</dbReference>
<keyword evidence="9 10" id="KW-0472">Membrane</keyword>
<keyword evidence="10" id="KW-0256">Endoplasmic reticulum</keyword>